<reference evidence="7 8" key="1">
    <citation type="submission" date="2014-06" db="EMBL/GenBank/DDBJ databases">
        <title>The Genome of the Aflatoxigenic Filamentous Fungus Aspergillus nomius.</title>
        <authorList>
            <person name="Moore M.G."/>
            <person name="Shannon B.M."/>
            <person name="Brian M.M."/>
        </authorList>
    </citation>
    <scope>NUCLEOTIDE SEQUENCE [LARGE SCALE GENOMIC DNA]</scope>
    <source>
        <strain evidence="7 8">NRRL 13137</strain>
    </source>
</reference>
<evidence type="ECO:0000256" key="1">
    <source>
        <dbReference type="ARBA" id="ARBA00006494"/>
    </source>
</evidence>
<dbReference type="GeneID" id="26809202"/>
<feature type="domain" description="DSBA-like thioredoxin" evidence="6">
    <location>
        <begin position="6"/>
        <end position="206"/>
    </location>
</feature>
<dbReference type="RefSeq" id="XP_015405166.1">
    <property type="nucleotide sequence ID" value="XM_015552654.1"/>
</dbReference>
<dbReference type="PANTHER" id="PTHR42943">
    <property type="entry name" value="GLUTATHIONE S-TRANSFERASE KAPPA"/>
    <property type="match status" value="1"/>
</dbReference>
<comment type="similarity">
    <text evidence="1 4">Belongs to the GST superfamily. Kappa family.</text>
</comment>
<dbReference type="InterPro" id="IPR001853">
    <property type="entry name" value="DSBA-like_thioredoxin_dom"/>
</dbReference>
<dbReference type="GO" id="GO:0016853">
    <property type="term" value="F:isomerase activity"/>
    <property type="evidence" value="ECO:0007669"/>
    <property type="project" value="UniProtKB-KW"/>
</dbReference>
<dbReference type="EC" id="2.5.1.18" evidence="4"/>
<evidence type="ECO:0000256" key="4">
    <source>
        <dbReference type="PIRNR" id="PIRNR006386"/>
    </source>
</evidence>
<dbReference type="EMBL" id="JNOM01000219">
    <property type="protein sequence ID" value="KNG84243.1"/>
    <property type="molecule type" value="Genomic_DNA"/>
</dbReference>
<dbReference type="GO" id="GO:0004364">
    <property type="term" value="F:glutathione transferase activity"/>
    <property type="evidence" value="ECO:0007669"/>
    <property type="project" value="UniProtKB-UniRule"/>
</dbReference>
<keyword evidence="8" id="KW-1185">Reference proteome</keyword>
<name>A0A0L1IYI9_ASPN3</name>
<evidence type="ECO:0000256" key="3">
    <source>
        <dbReference type="ARBA" id="ARBA00047960"/>
    </source>
</evidence>
<dbReference type="Pfam" id="PF01323">
    <property type="entry name" value="DSBA"/>
    <property type="match status" value="1"/>
</dbReference>
<dbReference type="FunFam" id="3.40.30.10:FF:000096">
    <property type="entry name" value="Glutathione S-transferase kappa"/>
    <property type="match status" value="1"/>
</dbReference>
<dbReference type="SUPFAM" id="SSF52833">
    <property type="entry name" value="Thioredoxin-like"/>
    <property type="match status" value="1"/>
</dbReference>
<feature type="active site" description="Nucleophile" evidence="5">
    <location>
        <position position="14"/>
    </location>
</feature>
<keyword evidence="7" id="KW-0413">Isomerase</keyword>
<dbReference type="OrthoDB" id="4664297at2759"/>
<dbReference type="GO" id="GO:0005739">
    <property type="term" value="C:mitochondrion"/>
    <property type="evidence" value="ECO:0007669"/>
    <property type="project" value="TreeGrafter"/>
</dbReference>
<dbReference type="PIRSF" id="PIRSF006386">
    <property type="entry name" value="HCCAis_GSTk"/>
    <property type="match status" value="1"/>
</dbReference>
<dbReference type="Proteomes" id="UP000037505">
    <property type="component" value="Unassembled WGS sequence"/>
</dbReference>
<dbReference type="InterPro" id="IPR036249">
    <property type="entry name" value="Thioredoxin-like_sf"/>
</dbReference>
<dbReference type="InterPro" id="IPR051924">
    <property type="entry name" value="GST_Kappa/NadH"/>
</dbReference>
<organism evidence="7 8">
    <name type="scientific">Aspergillus nomiae NRRL (strain ATCC 15546 / NRRL 13137 / CBS 260.88 / M93)</name>
    <dbReference type="NCBI Taxonomy" id="1509407"/>
    <lineage>
        <taxon>Eukaryota</taxon>
        <taxon>Fungi</taxon>
        <taxon>Dikarya</taxon>
        <taxon>Ascomycota</taxon>
        <taxon>Pezizomycotina</taxon>
        <taxon>Eurotiomycetes</taxon>
        <taxon>Eurotiomycetidae</taxon>
        <taxon>Eurotiales</taxon>
        <taxon>Aspergillaceae</taxon>
        <taxon>Aspergillus</taxon>
        <taxon>Aspergillus subgen. Circumdati</taxon>
    </lineage>
</organism>
<comment type="catalytic activity">
    <reaction evidence="3 4">
        <text>RX + glutathione = an S-substituted glutathione + a halide anion + H(+)</text>
        <dbReference type="Rhea" id="RHEA:16437"/>
        <dbReference type="ChEBI" id="CHEBI:15378"/>
        <dbReference type="ChEBI" id="CHEBI:16042"/>
        <dbReference type="ChEBI" id="CHEBI:17792"/>
        <dbReference type="ChEBI" id="CHEBI:57925"/>
        <dbReference type="ChEBI" id="CHEBI:90779"/>
        <dbReference type="EC" id="2.5.1.18"/>
    </reaction>
</comment>
<keyword evidence="2 4" id="KW-0808">Transferase</keyword>
<evidence type="ECO:0000256" key="2">
    <source>
        <dbReference type="ARBA" id="ARBA00022679"/>
    </source>
</evidence>
<evidence type="ECO:0000313" key="8">
    <source>
        <dbReference type="Proteomes" id="UP000037505"/>
    </source>
</evidence>
<dbReference type="Gene3D" id="3.40.30.10">
    <property type="entry name" value="Glutaredoxin"/>
    <property type="match status" value="1"/>
</dbReference>
<sequence length="217" mass="24484">MSTPKVTLYFDLLSPFSYVAFHILKNCPIFSKCNITYTPILLRDLFTKCQNTPPIAVKNKSTWINKERLYWSRRLKLPMCETPPAGFPFPTTEVQSILLVLGERYPGELASVVERLYRGLWGEGDSRIVTTDGVMGVLEEVFGGEGAGEIIEASKEPETKLRLTENTQRAFDTGAFGLPWFECVNACGEKECFWGVDHLPRVVEFLGLERGDSSWGF</sequence>
<dbReference type="GO" id="GO:0004602">
    <property type="term" value="F:glutathione peroxidase activity"/>
    <property type="evidence" value="ECO:0007669"/>
    <property type="project" value="TreeGrafter"/>
</dbReference>
<dbReference type="InterPro" id="IPR014440">
    <property type="entry name" value="HCCAis_GSTk"/>
</dbReference>
<evidence type="ECO:0000313" key="7">
    <source>
        <dbReference type="EMBL" id="KNG84243.1"/>
    </source>
</evidence>
<dbReference type="GO" id="GO:0006749">
    <property type="term" value="P:glutathione metabolic process"/>
    <property type="evidence" value="ECO:0007669"/>
    <property type="project" value="TreeGrafter"/>
</dbReference>
<dbReference type="GO" id="GO:0005777">
    <property type="term" value="C:peroxisome"/>
    <property type="evidence" value="ECO:0007669"/>
    <property type="project" value="TreeGrafter"/>
</dbReference>
<gene>
    <name evidence="7" type="ORF">ANOM_007398</name>
</gene>
<accession>A0A0L1IYI9</accession>
<dbReference type="PANTHER" id="PTHR42943:SF2">
    <property type="entry name" value="GLUTATHIONE S-TRANSFERASE KAPPA 1"/>
    <property type="match status" value="1"/>
</dbReference>
<dbReference type="AlphaFoldDB" id="A0A0L1IYI9"/>
<protein>
    <recommendedName>
        <fullName evidence="4">Glutathione S-transferase kappa</fullName>
        <ecNumber evidence="4">2.5.1.18</ecNumber>
    </recommendedName>
</protein>
<dbReference type="STRING" id="1509407.A0A0L1IYI9"/>
<comment type="caution">
    <text evidence="7">The sequence shown here is derived from an EMBL/GenBank/DDBJ whole genome shotgun (WGS) entry which is preliminary data.</text>
</comment>
<proteinExistence type="inferred from homology"/>
<evidence type="ECO:0000256" key="5">
    <source>
        <dbReference type="PIRSR" id="PIRSR006386-1"/>
    </source>
</evidence>
<evidence type="ECO:0000259" key="6">
    <source>
        <dbReference type="Pfam" id="PF01323"/>
    </source>
</evidence>